<protein>
    <submittedName>
        <fullName evidence="2">Uncharacterized protein</fullName>
    </submittedName>
</protein>
<accession>A0AAV4G5Q6</accession>
<evidence type="ECO:0000313" key="2">
    <source>
        <dbReference type="EMBL" id="GFR80313.1"/>
    </source>
</evidence>
<proteinExistence type="predicted"/>
<keyword evidence="3" id="KW-1185">Reference proteome</keyword>
<name>A0AAV4G5Q6_9GAST</name>
<reference evidence="2 3" key="1">
    <citation type="journal article" date="2021" name="Elife">
        <title>Chloroplast acquisition without the gene transfer in kleptoplastic sea slugs, Plakobranchus ocellatus.</title>
        <authorList>
            <person name="Maeda T."/>
            <person name="Takahashi S."/>
            <person name="Yoshida T."/>
            <person name="Shimamura S."/>
            <person name="Takaki Y."/>
            <person name="Nagai Y."/>
            <person name="Toyoda A."/>
            <person name="Suzuki Y."/>
            <person name="Arimoto A."/>
            <person name="Ishii H."/>
            <person name="Satoh N."/>
            <person name="Nishiyama T."/>
            <person name="Hasebe M."/>
            <person name="Maruyama T."/>
            <person name="Minagawa J."/>
            <person name="Obokata J."/>
            <person name="Shigenobu S."/>
        </authorList>
    </citation>
    <scope>NUCLEOTIDE SEQUENCE [LARGE SCALE GENOMIC DNA]</scope>
</reference>
<dbReference type="EMBL" id="BMAT01004782">
    <property type="protein sequence ID" value="GFR80313.1"/>
    <property type="molecule type" value="Genomic_DNA"/>
</dbReference>
<feature type="region of interest" description="Disordered" evidence="1">
    <location>
        <begin position="31"/>
        <end position="60"/>
    </location>
</feature>
<organism evidence="2 3">
    <name type="scientific">Elysia marginata</name>
    <dbReference type="NCBI Taxonomy" id="1093978"/>
    <lineage>
        <taxon>Eukaryota</taxon>
        <taxon>Metazoa</taxon>
        <taxon>Spiralia</taxon>
        <taxon>Lophotrochozoa</taxon>
        <taxon>Mollusca</taxon>
        <taxon>Gastropoda</taxon>
        <taxon>Heterobranchia</taxon>
        <taxon>Euthyneura</taxon>
        <taxon>Panpulmonata</taxon>
        <taxon>Sacoglossa</taxon>
        <taxon>Placobranchoidea</taxon>
        <taxon>Plakobranchidae</taxon>
        <taxon>Elysia</taxon>
    </lineage>
</organism>
<feature type="compositionally biased region" description="Polar residues" evidence="1">
    <location>
        <begin position="48"/>
        <end position="60"/>
    </location>
</feature>
<gene>
    <name evidence="2" type="ORF">ElyMa_002311100</name>
</gene>
<dbReference type="AlphaFoldDB" id="A0AAV4G5Q6"/>
<evidence type="ECO:0000256" key="1">
    <source>
        <dbReference type="SAM" id="MobiDB-lite"/>
    </source>
</evidence>
<feature type="compositionally biased region" description="Acidic residues" evidence="1">
    <location>
        <begin position="33"/>
        <end position="47"/>
    </location>
</feature>
<sequence length="200" mass="21880">MLPKSDGPSSVKKIKLPEINKDILQLAESYAMDNEETQTPEANDETVETTGTGSNDSIICGSHGSSSDLGYASNGSGLPHDVNSEGQTIGLDEIDADNDLFEGQPFGAEAFDYNSIINQFDTFFRGKLDAELALFQESMHSMLTEQQIHLRKIINSASQDNVLDLEEAEKKTKNTVVIELLSLSCQLTELLGQKKFKSES</sequence>
<evidence type="ECO:0000313" key="3">
    <source>
        <dbReference type="Proteomes" id="UP000762676"/>
    </source>
</evidence>
<comment type="caution">
    <text evidence="2">The sequence shown here is derived from an EMBL/GenBank/DDBJ whole genome shotgun (WGS) entry which is preliminary data.</text>
</comment>
<dbReference type="Proteomes" id="UP000762676">
    <property type="component" value="Unassembled WGS sequence"/>
</dbReference>